<dbReference type="InterPro" id="IPR036056">
    <property type="entry name" value="Fibrinogen-like_C"/>
</dbReference>
<dbReference type="Proteomes" id="UP000230750">
    <property type="component" value="Unassembled WGS sequence"/>
</dbReference>
<evidence type="ECO:0008006" key="5">
    <source>
        <dbReference type="Google" id="ProtNLM"/>
    </source>
</evidence>
<dbReference type="PROSITE" id="PS51406">
    <property type="entry name" value="FIBRINOGEN_C_2"/>
    <property type="match status" value="1"/>
</dbReference>
<dbReference type="SUPFAM" id="SSF56496">
    <property type="entry name" value="Fibrinogen C-terminal domain-like"/>
    <property type="match status" value="1"/>
</dbReference>
<dbReference type="PROSITE" id="PS50878">
    <property type="entry name" value="RT_POL"/>
    <property type="match status" value="1"/>
</dbReference>
<evidence type="ECO:0000313" key="3">
    <source>
        <dbReference type="EMBL" id="PIK58789.1"/>
    </source>
</evidence>
<sequence length="384" mass="44042">MSGYNNKPKSCLLPRVDEDYANELNCFYNRFDRQDFSAEHDDFQQQFANSDCDITVTEELSCETQPFVSIRCYSFKYRAPQGTVLAPFLFTLYTYDARSLEQGCSLIKFADDTAMIGLVNGNGDEAYLRQIQSFVNYCDLNLLQLNVAKTKEMIIDFRHNTNPPPPVVVKGSVVDRVTSYKYLGVVLNDHLAWGDHLDILVKKLNSRLYCLRKMSNFDVRHDILEMFYNCTISGVWRYCLVCWGGNVNKHEIDRINSIIKKAERVVGEPLPSIDSVYHSLLESKLDAVWKDHTHPLYELLHNSQMTRGSGRLRLPCFTYFVFQQPEYPRDCREVSNACSSTHNTSGVYLIKPDGYPEPFEAYCYKDLDLGIPGSCYELPGTTAI</sequence>
<proteinExistence type="predicted"/>
<dbReference type="Gene3D" id="3.90.215.10">
    <property type="entry name" value="Gamma Fibrinogen, chain A, domain 1"/>
    <property type="match status" value="1"/>
</dbReference>
<dbReference type="STRING" id="307972.A0A2G8LEU5"/>
<dbReference type="EMBL" id="MRZV01000102">
    <property type="protein sequence ID" value="PIK58789.1"/>
    <property type="molecule type" value="Genomic_DNA"/>
</dbReference>
<dbReference type="OrthoDB" id="6771580at2759"/>
<keyword evidence="4" id="KW-1185">Reference proteome</keyword>
<name>A0A2G8LEU5_STIJA</name>
<dbReference type="InterPro" id="IPR000477">
    <property type="entry name" value="RT_dom"/>
</dbReference>
<dbReference type="AlphaFoldDB" id="A0A2G8LEU5"/>
<protein>
    <recommendedName>
        <fullName evidence="5">Reverse transcriptase domain-containing protein</fullName>
    </recommendedName>
</protein>
<feature type="domain" description="Fibrinogen C-terminal" evidence="2">
    <location>
        <begin position="322"/>
        <end position="384"/>
    </location>
</feature>
<gene>
    <name evidence="3" type="ORF">BSL78_04310</name>
</gene>
<dbReference type="PANTHER" id="PTHR33332">
    <property type="entry name" value="REVERSE TRANSCRIPTASE DOMAIN-CONTAINING PROTEIN"/>
    <property type="match status" value="1"/>
</dbReference>
<dbReference type="InterPro" id="IPR002181">
    <property type="entry name" value="Fibrinogen_a/b/g_C_dom"/>
</dbReference>
<dbReference type="InterPro" id="IPR014716">
    <property type="entry name" value="Fibrinogen_a/b/g_C_1"/>
</dbReference>
<feature type="domain" description="Reverse transcriptase" evidence="1">
    <location>
        <begin position="1"/>
        <end position="187"/>
    </location>
</feature>
<organism evidence="3 4">
    <name type="scientific">Stichopus japonicus</name>
    <name type="common">Sea cucumber</name>
    <dbReference type="NCBI Taxonomy" id="307972"/>
    <lineage>
        <taxon>Eukaryota</taxon>
        <taxon>Metazoa</taxon>
        <taxon>Echinodermata</taxon>
        <taxon>Eleutherozoa</taxon>
        <taxon>Echinozoa</taxon>
        <taxon>Holothuroidea</taxon>
        <taxon>Aspidochirotacea</taxon>
        <taxon>Aspidochirotida</taxon>
        <taxon>Stichopodidae</taxon>
        <taxon>Apostichopus</taxon>
    </lineage>
</organism>
<dbReference type="Pfam" id="PF00078">
    <property type="entry name" value="RVT_1"/>
    <property type="match status" value="1"/>
</dbReference>
<accession>A0A2G8LEU5</accession>
<evidence type="ECO:0000259" key="2">
    <source>
        <dbReference type="PROSITE" id="PS51406"/>
    </source>
</evidence>
<evidence type="ECO:0000313" key="4">
    <source>
        <dbReference type="Proteomes" id="UP000230750"/>
    </source>
</evidence>
<reference evidence="3 4" key="1">
    <citation type="journal article" date="2017" name="PLoS Biol.">
        <title>The sea cucumber genome provides insights into morphological evolution and visceral regeneration.</title>
        <authorList>
            <person name="Zhang X."/>
            <person name="Sun L."/>
            <person name="Yuan J."/>
            <person name="Sun Y."/>
            <person name="Gao Y."/>
            <person name="Zhang L."/>
            <person name="Li S."/>
            <person name="Dai H."/>
            <person name="Hamel J.F."/>
            <person name="Liu C."/>
            <person name="Yu Y."/>
            <person name="Liu S."/>
            <person name="Lin W."/>
            <person name="Guo K."/>
            <person name="Jin S."/>
            <person name="Xu P."/>
            <person name="Storey K.B."/>
            <person name="Huan P."/>
            <person name="Zhang T."/>
            <person name="Zhou Y."/>
            <person name="Zhang J."/>
            <person name="Lin C."/>
            <person name="Li X."/>
            <person name="Xing L."/>
            <person name="Huo D."/>
            <person name="Sun M."/>
            <person name="Wang L."/>
            <person name="Mercier A."/>
            <person name="Li F."/>
            <person name="Yang H."/>
            <person name="Xiang J."/>
        </authorList>
    </citation>
    <scope>NUCLEOTIDE SEQUENCE [LARGE SCALE GENOMIC DNA]</scope>
    <source>
        <strain evidence="3">Shaxun</strain>
        <tissue evidence="3">Muscle</tissue>
    </source>
</reference>
<comment type="caution">
    <text evidence="3">The sequence shown here is derived from an EMBL/GenBank/DDBJ whole genome shotgun (WGS) entry which is preliminary data.</text>
</comment>
<evidence type="ECO:0000259" key="1">
    <source>
        <dbReference type="PROSITE" id="PS50878"/>
    </source>
</evidence>